<feature type="binding site" evidence="3">
    <location>
        <position position="253"/>
    </location>
    <ligand>
        <name>Mg(2+)</name>
        <dbReference type="ChEBI" id="CHEBI:18420"/>
        <label>1</label>
    </ligand>
</feature>
<protein>
    <submittedName>
        <fullName evidence="4">Ribosylglycohydrolase</fullName>
    </submittedName>
</protein>
<reference evidence="4" key="1">
    <citation type="journal article" date="2015" name="BMC Genomics">
        <title>Transcriptome profiling of a Rhizobium leguminosarum bv. trifolii rosR mutant reveals the role of the transcriptional regulator RosR in motility, synthesis of cell-surface components, and other cellular processes.</title>
        <authorList>
            <person name="Rachwal K."/>
            <person name="Matczynska E."/>
            <person name="Janczarek M."/>
        </authorList>
    </citation>
    <scope>NUCLEOTIDE SEQUENCE</scope>
    <source>
        <strain evidence="4">Rt24.2</strain>
    </source>
</reference>
<evidence type="ECO:0000313" key="4">
    <source>
        <dbReference type="EMBL" id="AOO94160.1"/>
    </source>
</evidence>
<dbReference type="GO" id="GO:0016787">
    <property type="term" value="F:hydrolase activity"/>
    <property type="evidence" value="ECO:0007669"/>
    <property type="project" value="UniProtKB-KW"/>
</dbReference>
<dbReference type="InterPro" id="IPR036705">
    <property type="entry name" value="Ribosyl_crysJ1_sf"/>
</dbReference>
<dbReference type="InterPro" id="IPR050792">
    <property type="entry name" value="ADP-ribosylglycohydrolase"/>
</dbReference>
<dbReference type="GO" id="GO:0046872">
    <property type="term" value="F:metal ion binding"/>
    <property type="evidence" value="ECO:0007669"/>
    <property type="project" value="UniProtKB-KW"/>
</dbReference>
<reference evidence="4" key="2">
    <citation type="journal article" date="2016" name="Front. Microbiol.">
        <title>The Regulatory Protein RosR Affects Rhizobium leguminosarum bv. trifolii Protein Profiles, Cell Surface Properties, and Symbiosis with Clover.</title>
        <authorList>
            <person name="Rachwal K."/>
            <person name="Boguszewska A."/>
            <person name="Kopcinska J."/>
            <person name="Karas M."/>
            <person name="Tchorzewski M."/>
            <person name="Janczarek M."/>
        </authorList>
    </citation>
    <scope>NUCLEOTIDE SEQUENCE</scope>
    <source>
        <strain evidence="4">Rt24.2</strain>
    </source>
</reference>
<feature type="binding site" evidence="3">
    <location>
        <position position="251"/>
    </location>
    <ligand>
        <name>Mg(2+)</name>
        <dbReference type="ChEBI" id="CHEBI:18420"/>
        <label>1</label>
    </ligand>
</feature>
<organism evidence="4">
    <name type="scientific">Rhizobium leguminosarum bv. trifolii</name>
    <dbReference type="NCBI Taxonomy" id="386"/>
    <lineage>
        <taxon>Bacteria</taxon>
        <taxon>Pseudomonadati</taxon>
        <taxon>Pseudomonadota</taxon>
        <taxon>Alphaproteobacteria</taxon>
        <taxon>Hyphomicrobiales</taxon>
        <taxon>Rhizobiaceae</taxon>
        <taxon>Rhizobium/Agrobacterium group</taxon>
        <taxon>Rhizobium</taxon>
    </lineage>
</organism>
<feature type="binding site" evidence="3">
    <location>
        <position position="254"/>
    </location>
    <ligand>
        <name>Mg(2+)</name>
        <dbReference type="ChEBI" id="CHEBI:18420"/>
        <label>1</label>
    </ligand>
</feature>
<dbReference type="RefSeq" id="WP_065277860.1">
    <property type="nucleotide sequence ID" value="NZ_MAMO01000171.1"/>
</dbReference>
<evidence type="ECO:0000256" key="2">
    <source>
        <dbReference type="ARBA" id="ARBA00022801"/>
    </source>
</evidence>
<dbReference type="EMBL" id="KX491796">
    <property type="protein sequence ID" value="AOO94160.1"/>
    <property type="molecule type" value="Genomic_DNA"/>
</dbReference>
<dbReference type="PANTHER" id="PTHR16222">
    <property type="entry name" value="ADP-RIBOSYLGLYCOHYDROLASE"/>
    <property type="match status" value="1"/>
</dbReference>
<dbReference type="Gene3D" id="1.10.4080.10">
    <property type="entry name" value="ADP-ribosylation/Crystallin J1"/>
    <property type="match status" value="1"/>
</dbReference>
<accession>A0A1B8R336</accession>
<dbReference type="Pfam" id="PF03747">
    <property type="entry name" value="ADP_ribosyl_GH"/>
    <property type="match status" value="1"/>
</dbReference>
<feature type="binding site" evidence="3">
    <location>
        <position position="62"/>
    </location>
    <ligand>
        <name>Mg(2+)</name>
        <dbReference type="ChEBI" id="CHEBI:18420"/>
        <label>1</label>
    </ligand>
</feature>
<keyword evidence="3" id="KW-0460">Magnesium</keyword>
<keyword evidence="3" id="KW-0479">Metal-binding</keyword>
<proteinExistence type="inferred from homology"/>
<dbReference type="AlphaFoldDB" id="A0A1B8R336"/>
<evidence type="ECO:0000256" key="1">
    <source>
        <dbReference type="ARBA" id="ARBA00010702"/>
    </source>
</evidence>
<evidence type="ECO:0000256" key="3">
    <source>
        <dbReference type="PIRSR" id="PIRSR605502-1"/>
    </source>
</evidence>
<feature type="binding site" evidence="3">
    <location>
        <position position="64"/>
    </location>
    <ligand>
        <name>Mg(2+)</name>
        <dbReference type="ChEBI" id="CHEBI:18420"/>
        <label>1</label>
    </ligand>
</feature>
<feature type="binding site" evidence="3">
    <location>
        <position position="63"/>
    </location>
    <ligand>
        <name>Mg(2+)</name>
        <dbReference type="ChEBI" id="CHEBI:18420"/>
        <label>1</label>
    </ligand>
</feature>
<dbReference type="InterPro" id="IPR005502">
    <property type="entry name" value="Ribosyl_crysJ1"/>
</dbReference>
<sequence>MKIIDNTTTSRAIGCILGQLAGDALGSLVEFQTPQEIRQKYPRGVREIHDGGAWNTIAGQPTDDSEMALALARSIVAEGAYIQDAARRAYEDWLASKPFDIGRTVYNGIRYEPDHQSQANGALMRVSPLGIFGSQFPTERVGFWAEQDAIITHPNLVCRQINNLFARALSYAIAEGPTPRDVYQAIRKWSDELGVHDSIRDAIAAAEKEPPKDFVNQQGWVLIAFQNAFFQLLHSNSLEDGVVSTVSNGGDTDTNAAIAGALLGAIHGECAIPSRWRESILSCRPHEGNPKVAHPRPELYWPVDCIKLASQLLKRAG</sequence>
<dbReference type="SUPFAM" id="SSF101478">
    <property type="entry name" value="ADP-ribosylglycohydrolase"/>
    <property type="match status" value="1"/>
</dbReference>
<comment type="similarity">
    <text evidence="1">Belongs to the ADP-ribosylglycohydrolase family.</text>
</comment>
<comment type="cofactor">
    <cofactor evidence="3">
        <name>Mg(2+)</name>
        <dbReference type="ChEBI" id="CHEBI:18420"/>
    </cofactor>
    <text evidence="3">Binds 2 magnesium ions per subunit.</text>
</comment>
<dbReference type="PANTHER" id="PTHR16222:SF24">
    <property type="entry name" value="ADP-RIBOSYLHYDROLASE ARH3"/>
    <property type="match status" value="1"/>
</dbReference>
<name>A0A1B8R336_RHILT</name>
<keyword evidence="2 4" id="KW-0378">Hydrolase</keyword>